<dbReference type="EMBL" id="GGFL01013896">
    <property type="protein sequence ID" value="MBW78074.1"/>
    <property type="molecule type" value="Transcribed_RNA"/>
</dbReference>
<proteinExistence type="predicted"/>
<name>A0A2M4DKK5_ANODA</name>
<accession>A0A2M4DKK5</accession>
<dbReference type="AlphaFoldDB" id="A0A2M4DKK5"/>
<evidence type="ECO:0000313" key="1">
    <source>
        <dbReference type="EMBL" id="MBW78074.1"/>
    </source>
</evidence>
<sequence length="88" mass="9538">MPLLLPFNCGASTPLVGEKRLITLYFSFLLISPALESFLPPNSFFSCPEVLFSLVRSNPLPPPTVPPVLPNCCCCCCCCWCCAPSVNP</sequence>
<reference evidence="1" key="1">
    <citation type="submission" date="2018-01" db="EMBL/GenBank/DDBJ databases">
        <title>An insight into the sialome of Amazonian anophelines.</title>
        <authorList>
            <person name="Ribeiro J.M."/>
            <person name="Scarpassa V."/>
            <person name="Calvo E."/>
        </authorList>
    </citation>
    <scope>NUCLEOTIDE SEQUENCE</scope>
</reference>
<organism evidence="1">
    <name type="scientific">Anopheles darlingi</name>
    <name type="common">Mosquito</name>
    <dbReference type="NCBI Taxonomy" id="43151"/>
    <lineage>
        <taxon>Eukaryota</taxon>
        <taxon>Metazoa</taxon>
        <taxon>Ecdysozoa</taxon>
        <taxon>Arthropoda</taxon>
        <taxon>Hexapoda</taxon>
        <taxon>Insecta</taxon>
        <taxon>Pterygota</taxon>
        <taxon>Neoptera</taxon>
        <taxon>Endopterygota</taxon>
        <taxon>Diptera</taxon>
        <taxon>Nematocera</taxon>
        <taxon>Culicoidea</taxon>
        <taxon>Culicidae</taxon>
        <taxon>Anophelinae</taxon>
        <taxon>Anopheles</taxon>
    </lineage>
</organism>
<protein>
    <submittedName>
        <fullName evidence="1">Putative secreted protein</fullName>
    </submittedName>
</protein>